<gene>
    <name evidence="1" type="ordered locus">Anacy_2400</name>
</gene>
<dbReference type="Proteomes" id="UP000010474">
    <property type="component" value="Chromosome"/>
</dbReference>
<keyword evidence="2" id="KW-1185">Reference proteome</keyword>
<dbReference type="HOGENOM" id="CLU_116670_1_0_3"/>
<dbReference type="Gene3D" id="1.20.1220.20">
    <property type="entry name" value="Uncharcterised protein PF01724"/>
    <property type="match status" value="1"/>
</dbReference>
<dbReference type="AlphaFoldDB" id="K9ZF59"/>
<dbReference type="RefSeq" id="WP_015214489.1">
    <property type="nucleotide sequence ID" value="NC_019771.1"/>
</dbReference>
<dbReference type="KEGG" id="acy:Anacy_2400"/>
<protein>
    <recommendedName>
        <fullName evidence="3">DUF29 domain-containing protein</fullName>
    </recommendedName>
</protein>
<proteinExistence type="predicted"/>
<reference evidence="2" key="1">
    <citation type="journal article" date="2013" name="Proc. Natl. Acad. Sci. U.S.A.">
        <title>Improving the coverage of the cyanobacterial phylum using diversity-driven genome sequencing.</title>
        <authorList>
            <person name="Shih P.M."/>
            <person name="Wu D."/>
            <person name="Latifi A."/>
            <person name="Axen S.D."/>
            <person name="Fewer D.P."/>
            <person name="Talla E."/>
            <person name="Calteau A."/>
            <person name="Cai F."/>
            <person name="Tandeau de Marsac N."/>
            <person name="Rippka R."/>
            <person name="Herdman M."/>
            <person name="Sivonen K."/>
            <person name="Coursin T."/>
            <person name="Laurent T."/>
            <person name="Goodwin L."/>
            <person name="Nolan M."/>
            <person name="Davenport K.W."/>
            <person name="Han C.S."/>
            <person name="Rubin E.M."/>
            <person name="Eisen J.A."/>
            <person name="Woyke T."/>
            <person name="Gugger M."/>
            <person name="Kerfeld C.A."/>
        </authorList>
    </citation>
    <scope>NUCLEOTIDE SEQUENCE [LARGE SCALE GENOMIC DNA]</scope>
    <source>
        <strain evidence="2">ATCC 27899 / PCC 7122</strain>
    </source>
</reference>
<dbReference type="OrthoDB" id="5769308at2"/>
<dbReference type="InterPro" id="IPR002636">
    <property type="entry name" value="DUF29"/>
</dbReference>
<sequence length="157" mass="18788">MTSIETTTNQLPTNSLYEQDFYIWIETTIKILRDRQFNQLDIDNLIEEIETMGRSEKRELINRLRVLIEHLLKLIYWEQVRVENQRGWLDTIVEQRRQIQELLKDSPSLKPLLSEIFTECYTNARKDVLIKTNFPSNKIPTDLSFTLEQTLDINYLP</sequence>
<evidence type="ECO:0008006" key="3">
    <source>
        <dbReference type="Google" id="ProtNLM"/>
    </source>
</evidence>
<organism evidence="1 2">
    <name type="scientific">Anabaena cylindrica (strain ATCC 27899 / PCC 7122)</name>
    <dbReference type="NCBI Taxonomy" id="272123"/>
    <lineage>
        <taxon>Bacteria</taxon>
        <taxon>Bacillati</taxon>
        <taxon>Cyanobacteriota</taxon>
        <taxon>Cyanophyceae</taxon>
        <taxon>Nostocales</taxon>
        <taxon>Nostocaceae</taxon>
        <taxon>Anabaena</taxon>
    </lineage>
</organism>
<dbReference type="PATRIC" id="fig|272123.3.peg.2611"/>
<accession>K9ZF59</accession>
<evidence type="ECO:0000313" key="2">
    <source>
        <dbReference type="Proteomes" id="UP000010474"/>
    </source>
</evidence>
<dbReference type="Pfam" id="PF01724">
    <property type="entry name" value="DUF29"/>
    <property type="match status" value="1"/>
</dbReference>
<name>K9ZF59_ANACC</name>
<dbReference type="eggNOG" id="COG2442">
    <property type="taxonomic scope" value="Bacteria"/>
</dbReference>
<dbReference type="PANTHER" id="PTHR34235">
    <property type="entry name" value="SLR1203 PROTEIN-RELATED"/>
    <property type="match status" value="1"/>
</dbReference>
<evidence type="ECO:0000313" key="1">
    <source>
        <dbReference type="EMBL" id="AFZ57853.1"/>
    </source>
</evidence>
<dbReference type="EMBL" id="CP003659">
    <property type="protein sequence ID" value="AFZ57853.1"/>
    <property type="molecule type" value="Genomic_DNA"/>
</dbReference>